<dbReference type="RefSeq" id="WP_011916866.1">
    <property type="nucleotide sequence ID" value="NC_009437.1"/>
</dbReference>
<dbReference type="SMART" id="SM00448">
    <property type="entry name" value="REC"/>
    <property type="match status" value="1"/>
</dbReference>
<feature type="modified residue" description="4-aspartylphosphate" evidence="1">
    <location>
        <position position="53"/>
    </location>
</feature>
<dbReference type="PANTHER" id="PTHR33525:SF3">
    <property type="entry name" value="RIBONUCLEASE Y"/>
    <property type="match status" value="1"/>
</dbReference>
<dbReference type="GO" id="GO:0000160">
    <property type="term" value="P:phosphorelay signal transduction system"/>
    <property type="evidence" value="ECO:0007669"/>
    <property type="project" value="InterPro"/>
</dbReference>
<dbReference type="InterPro" id="IPR011006">
    <property type="entry name" value="CheY-like_superfamily"/>
</dbReference>
<dbReference type="InterPro" id="IPR001789">
    <property type="entry name" value="Sig_transdc_resp-reg_receiver"/>
</dbReference>
<dbReference type="STRING" id="351627.Csac_1329"/>
<dbReference type="Gene3D" id="1.10.3210.10">
    <property type="entry name" value="Hypothetical protein af1432"/>
    <property type="match status" value="1"/>
</dbReference>
<dbReference type="SUPFAM" id="SSF109604">
    <property type="entry name" value="HD-domain/PDEase-like"/>
    <property type="match status" value="1"/>
</dbReference>
<dbReference type="OrthoDB" id="9788446at2"/>
<dbReference type="eggNOG" id="COG1639">
    <property type="taxonomic scope" value="Bacteria"/>
</dbReference>
<dbReference type="PANTHER" id="PTHR33525">
    <property type="match status" value="1"/>
</dbReference>
<keyword evidence="1" id="KW-0597">Phosphoprotein</keyword>
<dbReference type="AlphaFoldDB" id="A4XJ46"/>
<evidence type="ECO:0000256" key="1">
    <source>
        <dbReference type="PROSITE-ProRule" id="PRU00169"/>
    </source>
</evidence>
<organism evidence="4 5">
    <name type="scientific">Caldicellulosiruptor saccharolyticus (strain ATCC 43494 / DSM 8903 / Tp8T 6331)</name>
    <dbReference type="NCBI Taxonomy" id="351627"/>
    <lineage>
        <taxon>Bacteria</taxon>
        <taxon>Bacillati</taxon>
        <taxon>Bacillota</taxon>
        <taxon>Bacillota incertae sedis</taxon>
        <taxon>Caldicellulosiruptorales</taxon>
        <taxon>Caldicellulosiruptoraceae</taxon>
        <taxon>Caldicellulosiruptor</taxon>
    </lineage>
</organism>
<evidence type="ECO:0000259" key="3">
    <source>
        <dbReference type="PROSITE" id="PS51833"/>
    </source>
</evidence>
<reference evidence="4 5" key="1">
    <citation type="journal article" date="2008" name="Appl. Environ. Microbiol.">
        <title>Hydrogenomics of the extremely thermophilic bacterium Caldicellulosiruptor saccharolyticus.</title>
        <authorList>
            <person name="van de Werken H.J."/>
            <person name="Verhaart M.R."/>
            <person name="VanFossen A.L."/>
            <person name="Willquist K."/>
            <person name="Lewis D.L."/>
            <person name="Nichols J.D."/>
            <person name="Goorissen H.P."/>
            <person name="Mongodin E.F."/>
            <person name="Nelson K.E."/>
            <person name="van Niel E.W."/>
            <person name="Stams A.J."/>
            <person name="Ward D.E."/>
            <person name="de Vos W.M."/>
            <person name="van der Oost J."/>
            <person name="Kelly R.M."/>
            <person name="Kengen S.W."/>
        </authorList>
    </citation>
    <scope>NUCLEOTIDE SEQUENCE [LARGE SCALE GENOMIC DNA]</scope>
    <source>
        <strain evidence="5">ATCC 43494 / DSM 8903 / Tp8T 6331</strain>
    </source>
</reference>
<evidence type="ECO:0000313" key="4">
    <source>
        <dbReference type="EMBL" id="ABP66931.1"/>
    </source>
</evidence>
<dbReference type="CDD" id="cd17569">
    <property type="entry name" value="REC_HupR-like"/>
    <property type="match status" value="1"/>
</dbReference>
<feature type="domain" description="Response regulatory" evidence="2">
    <location>
        <begin position="4"/>
        <end position="119"/>
    </location>
</feature>
<dbReference type="Pfam" id="PF00072">
    <property type="entry name" value="Response_reg"/>
    <property type="match status" value="1"/>
</dbReference>
<accession>A4XJ46</accession>
<dbReference type="Proteomes" id="UP000000256">
    <property type="component" value="Chromosome"/>
</dbReference>
<dbReference type="Gene3D" id="3.40.50.2300">
    <property type="match status" value="1"/>
</dbReference>
<protein>
    <submittedName>
        <fullName evidence="4">Response regulator receiver protein</fullName>
    </submittedName>
</protein>
<feature type="domain" description="HDOD" evidence="3">
    <location>
        <begin position="140"/>
        <end position="331"/>
    </location>
</feature>
<dbReference type="EMBL" id="CP000679">
    <property type="protein sequence ID" value="ABP66931.1"/>
    <property type="molecule type" value="Genomic_DNA"/>
</dbReference>
<dbReference type="PROSITE" id="PS50110">
    <property type="entry name" value="RESPONSE_REGULATORY"/>
    <property type="match status" value="1"/>
</dbReference>
<dbReference type="InterPro" id="IPR013976">
    <property type="entry name" value="HDOD"/>
</dbReference>
<dbReference type="KEGG" id="csc:Csac_1329"/>
<evidence type="ECO:0000313" key="5">
    <source>
        <dbReference type="Proteomes" id="UP000000256"/>
    </source>
</evidence>
<dbReference type="PROSITE" id="PS51833">
    <property type="entry name" value="HDOD"/>
    <property type="match status" value="1"/>
</dbReference>
<dbReference type="InterPro" id="IPR052340">
    <property type="entry name" value="RNase_Y/CdgJ"/>
</dbReference>
<dbReference type="eggNOG" id="COG2204">
    <property type="taxonomic scope" value="Bacteria"/>
</dbReference>
<gene>
    <name evidence="4" type="ordered locus">Csac_1329</name>
</gene>
<proteinExistence type="predicted"/>
<keyword evidence="5" id="KW-1185">Reference proteome</keyword>
<name>A4XJ46_CALS8</name>
<sequence length="394" mass="45653">MSKSILFVDDEINILKALNRAFLDEDYELFFAQNAEEALKIMEENYINLIVADMRMPSVSGFELLKIVKQRYPGTIRIILSGYADENLVFRALQTNIAKLYILKPWDNERLKQIIKNIFELEDLMKAKKCLEIVNNIDYIPTLKNLYLKITKTIEEELGIDNIISAIEEDPAISSKILQVANSAFYNLKTASVKQAVVCLGLVNVRNIILNTTIFECLQDGSTKSLLWQHANIANNVFYYLYDNIMKKRVHDSYASAGLLHGIGQLILLKTYPKKYIEYLSVIKEEKGPIDHQKFELELFGISHPELGAVLLNWWDIPYPVVEAALFHHQPYDERIIHKELVCAVNIACYCAWDILGIHSLQEYPLYSIKYLNLDEYICEEIKAWFLNNHYKKE</sequence>
<dbReference type="Pfam" id="PF08668">
    <property type="entry name" value="HDOD"/>
    <property type="match status" value="1"/>
</dbReference>
<dbReference type="SUPFAM" id="SSF52172">
    <property type="entry name" value="CheY-like"/>
    <property type="match status" value="1"/>
</dbReference>
<dbReference type="HOGENOM" id="CLU_048246_0_0_9"/>
<evidence type="ECO:0000259" key="2">
    <source>
        <dbReference type="PROSITE" id="PS50110"/>
    </source>
</evidence>